<accession>E8LXZ8</accession>
<evidence type="ECO:0000313" key="2">
    <source>
        <dbReference type="EMBL" id="EGA64371.1"/>
    </source>
</evidence>
<evidence type="ECO:0000313" key="3">
    <source>
        <dbReference type="Proteomes" id="UP000004371"/>
    </source>
</evidence>
<protein>
    <submittedName>
        <fullName evidence="2">Putative acetyltransferase</fullName>
    </submittedName>
</protein>
<sequence>MYKDTPLLELRKSKPEEAAHFAEMERSNDTQEFVIPYSVGQHESLIEGDEVIYLSVYHYQTLTGFMILAKESEQVVEFRRIVIADKGQGLGQLAITAMEQYCAQVLNCSKVWLDVFESNQRGWHIYTKLGYRQFKIGEHQGKRLIFMEKIL</sequence>
<dbReference type="AlphaFoldDB" id="E8LXZ8"/>
<organism evidence="2 3">
    <name type="scientific">Vibrio brasiliensis LMG 20546</name>
    <dbReference type="NCBI Taxonomy" id="945543"/>
    <lineage>
        <taxon>Bacteria</taxon>
        <taxon>Pseudomonadati</taxon>
        <taxon>Pseudomonadota</taxon>
        <taxon>Gammaproteobacteria</taxon>
        <taxon>Vibrionales</taxon>
        <taxon>Vibrionaceae</taxon>
        <taxon>Vibrio</taxon>
        <taxon>Vibrio oreintalis group</taxon>
    </lineage>
</organism>
<dbReference type="PANTHER" id="PTHR43415">
    <property type="entry name" value="SPERMIDINE N(1)-ACETYLTRANSFERASE"/>
    <property type="match status" value="1"/>
</dbReference>
<proteinExistence type="predicted"/>
<feature type="domain" description="N-acetyltransferase" evidence="1">
    <location>
        <begin position="8"/>
        <end position="151"/>
    </location>
</feature>
<dbReference type="PANTHER" id="PTHR43415:SF3">
    <property type="entry name" value="GNAT-FAMILY ACETYLTRANSFERASE"/>
    <property type="match status" value="1"/>
</dbReference>
<evidence type="ECO:0000259" key="1">
    <source>
        <dbReference type="PROSITE" id="PS51186"/>
    </source>
</evidence>
<dbReference type="Gene3D" id="3.40.630.30">
    <property type="match status" value="1"/>
</dbReference>
<dbReference type="eggNOG" id="COG1670">
    <property type="taxonomic scope" value="Bacteria"/>
</dbReference>
<dbReference type="Pfam" id="PF00583">
    <property type="entry name" value="Acetyltransf_1"/>
    <property type="match status" value="1"/>
</dbReference>
<dbReference type="InterPro" id="IPR000182">
    <property type="entry name" value="GNAT_dom"/>
</dbReference>
<keyword evidence="2" id="KW-0808">Transferase</keyword>
<reference evidence="2 3" key="1">
    <citation type="journal article" date="2012" name="Int. J. Syst. Evol. Microbiol.">
        <title>Vibrio caribbeanicus sp. nov., isolated from the marine sponge Scleritoderma cyanea.</title>
        <authorList>
            <person name="Hoffmann M."/>
            <person name="Monday S.R."/>
            <person name="Allard M.W."/>
            <person name="Strain E.A."/>
            <person name="Whittaker P."/>
            <person name="Naum M."/>
            <person name="McCarthy P.J."/>
            <person name="Lopez J.V."/>
            <person name="Fischer M."/>
            <person name="Brown E.W."/>
        </authorList>
    </citation>
    <scope>NUCLEOTIDE SEQUENCE [LARGE SCALE GENOMIC DNA]</scope>
    <source>
        <strain evidence="2 3">LMG 20546</strain>
    </source>
</reference>
<dbReference type="InterPro" id="IPR016181">
    <property type="entry name" value="Acyl_CoA_acyltransferase"/>
</dbReference>
<dbReference type="Proteomes" id="UP000004371">
    <property type="component" value="Unassembled WGS sequence"/>
</dbReference>
<dbReference type="PROSITE" id="PS51186">
    <property type="entry name" value="GNAT"/>
    <property type="match status" value="1"/>
</dbReference>
<gene>
    <name evidence="2" type="ORF">VIBR0546_20003</name>
</gene>
<name>E8LXZ8_9VIBR</name>
<dbReference type="STRING" id="945543.VIBR0546_20003"/>
<comment type="caution">
    <text evidence="2">The sequence shown here is derived from an EMBL/GenBank/DDBJ whole genome shotgun (WGS) entry which is preliminary data.</text>
</comment>
<dbReference type="EMBL" id="AEVS01000088">
    <property type="protein sequence ID" value="EGA64371.1"/>
    <property type="molecule type" value="Genomic_DNA"/>
</dbReference>
<dbReference type="SUPFAM" id="SSF55729">
    <property type="entry name" value="Acyl-CoA N-acyltransferases (Nat)"/>
    <property type="match status" value="1"/>
</dbReference>
<dbReference type="GO" id="GO:0016747">
    <property type="term" value="F:acyltransferase activity, transferring groups other than amino-acyl groups"/>
    <property type="evidence" value="ECO:0007669"/>
    <property type="project" value="InterPro"/>
</dbReference>
<keyword evidence="3" id="KW-1185">Reference proteome</keyword>